<dbReference type="PANTHER" id="PTHR37563:SF2">
    <property type="entry name" value="PHYTANOYL-COA DIOXYGENASE FAMILY PROTEIN (AFU_ORTHOLOGUE AFUA_2G03330)"/>
    <property type="match status" value="1"/>
</dbReference>
<gene>
    <name evidence="1" type="ORF">CTAYLR_010400</name>
</gene>
<name>A0AAD7UIG7_9STRA</name>
<evidence type="ECO:0008006" key="3">
    <source>
        <dbReference type="Google" id="ProtNLM"/>
    </source>
</evidence>
<proteinExistence type="predicted"/>
<organism evidence="1 2">
    <name type="scientific">Chrysophaeum taylorii</name>
    <dbReference type="NCBI Taxonomy" id="2483200"/>
    <lineage>
        <taxon>Eukaryota</taxon>
        <taxon>Sar</taxon>
        <taxon>Stramenopiles</taxon>
        <taxon>Ochrophyta</taxon>
        <taxon>Pelagophyceae</taxon>
        <taxon>Pelagomonadales</taxon>
        <taxon>Pelagomonadaceae</taxon>
        <taxon>Chrysophaeum</taxon>
    </lineage>
</organism>
<dbReference type="PANTHER" id="PTHR37563">
    <property type="entry name" value="PHYTANOYL-COA DIOXYGENASE FAMILY PROTEIN (AFU_ORTHOLOGUE AFUA_2G03330)"/>
    <property type="match status" value="1"/>
</dbReference>
<protein>
    <recommendedName>
        <fullName evidence="3">Phytanoyl-CoA dioxygenase</fullName>
    </recommendedName>
</protein>
<sequence>MEERRQKKLAALVAKRNCAELQDKLQLKLWLEGLKARTRVPKDEAQGVVAAFRRDGVCRIPGCVDAATVRKCREHASERVARILGEVSRRGLNPEGLKTREIVSRSRGRFDVALDDRLAWTGGWVGIVRRILGAACELLKSGVVVALPGAQAQQIHVDGKSLFDGDDFVPLPPHCLTVFVPLVDLRPELGPTEFFPGSHLADSTVFDAAMRGDADSVTFDDAVAGDAILFDYRIKHRGLANTHTHPRPLLYFTYAKPWFRDATNYSSLPLADDDDDSSIMGMIS</sequence>
<dbReference type="Gene3D" id="2.60.120.620">
    <property type="entry name" value="q2cbj1_9rhob like domain"/>
    <property type="match status" value="1"/>
</dbReference>
<accession>A0AAD7UIG7</accession>
<evidence type="ECO:0000313" key="2">
    <source>
        <dbReference type="Proteomes" id="UP001230188"/>
    </source>
</evidence>
<dbReference type="EMBL" id="JAQMWT010000180">
    <property type="protein sequence ID" value="KAJ8608207.1"/>
    <property type="molecule type" value="Genomic_DNA"/>
</dbReference>
<dbReference type="Pfam" id="PF05721">
    <property type="entry name" value="PhyH"/>
    <property type="match status" value="1"/>
</dbReference>
<dbReference type="AlphaFoldDB" id="A0AAD7UIG7"/>
<evidence type="ECO:0000313" key="1">
    <source>
        <dbReference type="EMBL" id="KAJ8608207.1"/>
    </source>
</evidence>
<comment type="caution">
    <text evidence="1">The sequence shown here is derived from an EMBL/GenBank/DDBJ whole genome shotgun (WGS) entry which is preliminary data.</text>
</comment>
<dbReference type="Proteomes" id="UP001230188">
    <property type="component" value="Unassembled WGS sequence"/>
</dbReference>
<keyword evidence="2" id="KW-1185">Reference proteome</keyword>
<dbReference type="SUPFAM" id="SSF51197">
    <property type="entry name" value="Clavaminate synthase-like"/>
    <property type="match status" value="1"/>
</dbReference>
<reference evidence="1" key="1">
    <citation type="submission" date="2023-01" db="EMBL/GenBank/DDBJ databases">
        <title>Metagenome sequencing of chrysophaentin producing Chrysophaeum taylorii.</title>
        <authorList>
            <person name="Davison J."/>
            <person name="Bewley C."/>
        </authorList>
    </citation>
    <scope>NUCLEOTIDE SEQUENCE</scope>
    <source>
        <strain evidence="1">NIES-1699</strain>
    </source>
</reference>
<dbReference type="InterPro" id="IPR051961">
    <property type="entry name" value="Fungal_Metabolite_Diox"/>
</dbReference>
<dbReference type="InterPro" id="IPR008775">
    <property type="entry name" value="Phytyl_CoA_dOase-like"/>
</dbReference>